<organism evidence="1 2">
    <name type="scientific">Streptococcus suis</name>
    <dbReference type="NCBI Taxonomy" id="1307"/>
    <lineage>
        <taxon>Bacteria</taxon>
        <taxon>Bacillati</taxon>
        <taxon>Bacillota</taxon>
        <taxon>Bacilli</taxon>
        <taxon>Lactobacillales</taxon>
        <taxon>Streptococcaceae</taxon>
        <taxon>Streptococcus</taxon>
    </lineage>
</organism>
<dbReference type="PANTHER" id="PTHR43434:SF3">
    <property type="entry name" value="GMP_IMP NUCLEOTIDASE YRFG"/>
    <property type="match status" value="1"/>
</dbReference>
<accession>A0A426TE75</accession>
<dbReference type="Pfam" id="PF00702">
    <property type="entry name" value="Hydrolase"/>
    <property type="match status" value="1"/>
</dbReference>
<dbReference type="InterPro" id="IPR050155">
    <property type="entry name" value="HAD-like_hydrolase_sf"/>
</dbReference>
<dbReference type="InterPro" id="IPR036412">
    <property type="entry name" value="HAD-like_sf"/>
</dbReference>
<dbReference type="SUPFAM" id="SSF56784">
    <property type="entry name" value="HAD-like"/>
    <property type="match status" value="1"/>
</dbReference>
<dbReference type="Gene3D" id="3.40.50.1000">
    <property type="entry name" value="HAD superfamily/HAD-like"/>
    <property type="match status" value="1"/>
</dbReference>
<dbReference type="SFLD" id="SFLDG01129">
    <property type="entry name" value="C1.5:_HAD__Beta-PGM__Phosphata"/>
    <property type="match status" value="1"/>
</dbReference>
<dbReference type="NCBIfam" id="TIGR01509">
    <property type="entry name" value="HAD-SF-IA-v3"/>
    <property type="match status" value="1"/>
</dbReference>
<name>A0A426TE75_STRSU</name>
<dbReference type="AlphaFoldDB" id="A0A426TE75"/>
<dbReference type="GO" id="GO:0005829">
    <property type="term" value="C:cytosol"/>
    <property type="evidence" value="ECO:0007669"/>
    <property type="project" value="TreeGrafter"/>
</dbReference>
<comment type="caution">
    <text evidence="1">The sequence shown here is derived from an EMBL/GenBank/DDBJ whole genome shotgun (WGS) entry which is preliminary data.</text>
</comment>
<reference evidence="1 2" key="2">
    <citation type="submission" date="2018-12" db="EMBL/GenBank/DDBJ databases">
        <title>Whole-genome sequences of fifteen clinical Streptococcus suis strains isolated from pigs between 2006 and 2018.</title>
        <authorList>
            <person name="Stevens M.J.A."/>
            <person name="Cernela N."/>
            <person name="Spoerry Serrano N."/>
            <person name="Schmitt S."/>
            <person name="Schrenzel J."/>
            <person name="Stephan R."/>
        </authorList>
    </citation>
    <scope>NUCLEOTIDE SEQUENCE [LARGE SCALE GENOMIC DNA]</scope>
    <source>
        <strain evidence="1 2">PP422</strain>
    </source>
</reference>
<gene>
    <name evidence="1" type="ORF">EI998_06130</name>
</gene>
<dbReference type="PRINTS" id="PR00413">
    <property type="entry name" value="HADHALOGNASE"/>
</dbReference>
<sequence>MVKAIIFDMDGVLFDTETFYFQRRIDFLATKGLSVDHLDPSIFVGGRASQMWRRILANDFDKWDVPALEKEYRIYKENRPTPYGQRLFPDVKQVLQALTDKSVPLVLASNTDREEIERALEEAGIRPYFKQVFSAMECGAPKPAPDVYNLAAQETGVDKSEIVVFEDSAKGIAAAKAAGLMVWAIRDQHYGIDQSQADRLVDNLSQGLRELDKM</sequence>
<dbReference type="CDD" id="cd07505">
    <property type="entry name" value="HAD_BPGM-like"/>
    <property type="match status" value="1"/>
</dbReference>
<dbReference type="SFLD" id="SFLDG01135">
    <property type="entry name" value="C1.5.6:_HAD__Beta-PGM__Phospha"/>
    <property type="match status" value="1"/>
</dbReference>
<dbReference type="InterPro" id="IPR023214">
    <property type="entry name" value="HAD_sf"/>
</dbReference>
<protein>
    <submittedName>
        <fullName evidence="1">HAD family phosphatase</fullName>
    </submittedName>
</protein>
<dbReference type="Gene3D" id="1.10.150.240">
    <property type="entry name" value="Putative phosphatase, domain 2"/>
    <property type="match status" value="1"/>
</dbReference>
<dbReference type="InterPro" id="IPR023198">
    <property type="entry name" value="PGP-like_dom2"/>
</dbReference>
<evidence type="ECO:0000313" key="2">
    <source>
        <dbReference type="Proteomes" id="UP000274117"/>
    </source>
</evidence>
<dbReference type="GO" id="GO:0008967">
    <property type="term" value="F:phosphoglycolate phosphatase activity"/>
    <property type="evidence" value="ECO:0007669"/>
    <property type="project" value="TreeGrafter"/>
</dbReference>
<dbReference type="InterPro" id="IPR006439">
    <property type="entry name" value="HAD-SF_hydro_IA"/>
</dbReference>
<dbReference type="PANTHER" id="PTHR43434">
    <property type="entry name" value="PHOSPHOGLYCOLATE PHOSPHATASE"/>
    <property type="match status" value="1"/>
</dbReference>
<dbReference type="Proteomes" id="UP000274117">
    <property type="component" value="Unassembled WGS sequence"/>
</dbReference>
<evidence type="ECO:0000313" key="1">
    <source>
        <dbReference type="EMBL" id="RRR52704.1"/>
    </source>
</evidence>
<dbReference type="GO" id="GO:0006281">
    <property type="term" value="P:DNA repair"/>
    <property type="evidence" value="ECO:0007669"/>
    <property type="project" value="TreeGrafter"/>
</dbReference>
<reference evidence="1 2" key="1">
    <citation type="submission" date="2018-11" db="EMBL/GenBank/DDBJ databases">
        <authorList>
            <person name="Stevens M.J."/>
            <person name="Cernela N."/>
            <person name="Spoerry Serrano N."/>
            <person name="Schmitt S."/>
            <person name="Schrenzel J."/>
            <person name="Stephan R."/>
        </authorList>
    </citation>
    <scope>NUCLEOTIDE SEQUENCE [LARGE SCALE GENOMIC DNA]</scope>
    <source>
        <strain evidence="1 2">PP422</strain>
    </source>
</reference>
<proteinExistence type="predicted"/>
<dbReference type="EMBL" id="RSDO01000009">
    <property type="protein sequence ID" value="RRR52704.1"/>
    <property type="molecule type" value="Genomic_DNA"/>
</dbReference>
<dbReference type="SFLD" id="SFLDS00003">
    <property type="entry name" value="Haloacid_Dehalogenase"/>
    <property type="match status" value="1"/>
</dbReference>
<dbReference type="NCBIfam" id="TIGR01549">
    <property type="entry name" value="HAD-SF-IA-v1"/>
    <property type="match status" value="1"/>
</dbReference>